<dbReference type="EMBL" id="FNPF01000006">
    <property type="protein sequence ID" value="SDY34773.1"/>
    <property type="molecule type" value="Genomic_DNA"/>
</dbReference>
<evidence type="ECO:0000313" key="3">
    <source>
        <dbReference type="Proteomes" id="UP000199286"/>
    </source>
</evidence>
<protein>
    <submittedName>
        <fullName evidence="2">Solute:Na+ symporter, SSS family</fullName>
    </submittedName>
</protein>
<keyword evidence="1" id="KW-0472">Membrane</keyword>
<feature type="transmembrane region" description="Helical" evidence="1">
    <location>
        <begin position="86"/>
        <end position="105"/>
    </location>
</feature>
<dbReference type="STRING" id="321339.SAMN05444340_10648"/>
<dbReference type="GO" id="GO:0005886">
    <property type="term" value="C:plasma membrane"/>
    <property type="evidence" value="ECO:0007669"/>
    <property type="project" value="TreeGrafter"/>
</dbReference>
<dbReference type="GO" id="GO:0005412">
    <property type="term" value="F:D-glucose:sodium symporter activity"/>
    <property type="evidence" value="ECO:0007669"/>
    <property type="project" value="TreeGrafter"/>
</dbReference>
<evidence type="ECO:0000256" key="1">
    <source>
        <dbReference type="SAM" id="Phobius"/>
    </source>
</evidence>
<dbReference type="PANTHER" id="PTHR11819">
    <property type="entry name" value="SOLUTE CARRIER FAMILY 5"/>
    <property type="match status" value="1"/>
</dbReference>
<organism evidence="2 3">
    <name type="scientific">Citreimonas salinaria</name>
    <dbReference type="NCBI Taxonomy" id="321339"/>
    <lineage>
        <taxon>Bacteria</taxon>
        <taxon>Pseudomonadati</taxon>
        <taxon>Pseudomonadota</taxon>
        <taxon>Alphaproteobacteria</taxon>
        <taxon>Rhodobacterales</taxon>
        <taxon>Roseobacteraceae</taxon>
        <taxon>Citreimonas</taxon>
    </lineage>
</organism>
<proteinExistence type="predicted"/>
<dbReference type="AlphaFoldDB" id="A0A1H3J457"/>
<keyword evidence="3" id="KW-1185">Reference proteome</keyword>
<feature type="transmembrane region" description="Helical" evidence="1">
    <location>
        <begin position="49"/>
        <end position="66"/>
    </location>
</feature>
<gene>
    <name evidence="2" type="ORF">SAMN05444340_10648</name>
</gene>
<dbReference type="Proteomes" id="UP000199286">
    <property type="component" value="Unassembled WGS sequence"/>
</dbReference>
<sequence length="158" mass="17822">MVFGAIYAPSVASFESLFEYFQSSLSYVVPTIVVVYIAGLFVPWLNGNGAFWTIVAGLVVGVPLFILKEVTSMWTDFGLPEIHYTIMSSIMMVIGIGIHFGLSAVTRQSKKERIEELVWSGDEAKEIFTTLERPIWRDRTLWSALLASCMVGFIIWIW</sequence>
<keyword evidence="1" id="KW-1133">Transmembrane helix</keyword>
<reference evidence="2 3" key="1">
    <citation type="submission" date="2016-10" db="EMBL/GenBank/DDBJ databases">
        <authorList>
            <person name="de Groot N.N."/>
        </authorList>
    </citation>
    <scope>NUCLEOTIDE SEQUENCE [LARGE SCALE GENOMIC DNA]</scope>
    <source>
        <strain evidence="2 3">DSM 26880</strain>
    </source>
</reference>
<feature type="transmembrane region" description="Helical" evidence="1">
    <location>
        <begin position="20"/>
        <end position="42"/>
    </location>
</feature>
<keyword evidence="1" id="KW-0812">Transmembrane</keyword>
<dbReference type="PANTHER" id="PTHR11819:SF195">
    <property type="entry name" value="SODIUM_GLUCOSE COTRANSPORTER 4"/>
    <property type="match status" value="1"/>
</dbReference>
<feature type="transmembrane region" description="Helical" evidence="1">
    <location>
        <begin position="140"/>
        <end position="157"/>
    </location>
</feature>
<accession>A0A1H3J457</accession>
<dbReference type="InterPro" id="IPR038377">
    <property type="entry name" value="Na/Glc_symporter_sf"/>
</dbReference>
<name>A0A1H3J457_9RHOB</name>
<evidence type="ECO:0000313" key="2">
    <source>
        <dbReference type="EMBL" id="SDY34773.1"/>
    </source>
</evidence>
<dbReference type="Gene3D" id="1.20.1730.10">
    <property type="entry name" value="Sodium/glucose cotransporter"/>
    <property type="match status" value="1"/>
</dbReference>